<evidence type="ECO:0000256" key="2">
    <source>
        <dbReference type="ARBA" id="ARBA00022490"/>
    </source>
</evidence>
<dbReference type="Pfam" id="PF00412">
    <property type="entry name" value="LIM"/>
    <property type="match status" value="4"/>
</dbReference>
<feature type="domain" description="PDZ" evidence="9">
    <location>
        <begin position="5"/>
        <end position="87"/>
    </location>
</feature>
<dbReference type="PANTHER" id="PTHR24214:SF38">
    <property type="entry name" value="PDZ AND LIM DOMAIN PROTEIN ZASP-RELATED"/>
    <property type="match status" value="1"/>
</dbReference>
<dbReference type="SMART" id="SM00735">
    <property type="entry name" value="ZM"/>
    <property type="match status" value="1"/>
</dbReference>
<proteinExistence type="predicted"/>
<evidence type="ECO:0000256" key="1">
    <source>
        <dbReference type="ARBA" id="ARBA00004496"/>
    </source>
</evidence>
<dbReference type="Gene3D" id="2.30.42.10">
    <property type="match status" value="1"/>
</dbReference>
<dbReference type="RefSeq" id="XP_003741636.1">
    <property type="nucleotide sequence ID" value="XM_003741588.1"/>
</dbReference>
<dbReference type="FunFam" id="2.10.110.10:FF:000069">
    <property type="entry name" value="Uncharacterized protein, isoform Z"/>
    <property type="match status" value="1"/>
</dbReference>
<organism evidence="10 11">
    <name type="scientific">Galendromus occidentalis</name>
    <name type="common">western predatory mite</name>
    <dbReference type="NCBI Taxonomy" id="34638"/>
    <lineage>
        <taxon>Eukaryota</taxon>
        <taxon>Metazoa</taxon>
        <taxon>Ecdysozoa</taxon>
        <taxon>Arthropoda</taxon>
        <taxon>Chelicerata</taxon>
        <taxon>Arachnida</taxon>
        <taxon>Acari</taxon>
        <taxon>Parasitiformes</taxon>
        <taxon>Mesostigmata</taxon>
        <taxon>Gamasina</taxon>
        <taxon>Phytoseioidea</taxon>
        <taxon>Phytoseiidae</taxon>
        <taxon>Typhlodrominae</taxon>
        <taxon>Galendromus</taxon>
    </lineage>
</organism>
<evidence type="ECO:0000259" key="8">
    <source>
        <dbReference type="PROSITE" id="PS50023"/>
    </source>
</evidence>
<reference evidence="11" key="1">
    <citation type="submission" date="2025-08" db="UniProtKB">
        <authorList>
            <consortium name="RefSeq"/>
        </authorList>
    </citation>
    <scope>IDENTIFICATION</scope>
</reference>
<dbReference type="CDD" id="cd09455">
    <property type="entry name" value="LIM1_Enigma_like_1"/>
    <property type="match status" value="1"/>
</dbReference>
<dbReference type="CTD" id="36740"/>
<evidence type="ECO:0000256" key="4">
    <source>
        <dbReference type="ARBA" id="ARBA00022833"/>
    </source>
</evidence>
<dbReference type="GO" id="GO:0051371">
    <property type="term" value="F:muscle alpha-actinin binding"/>
    <property type="evidence" value="ECO:0007669"/>
    <property type="project" value="TreeGrafter"/>
</dbReference>
<dbReference type="GeneID" id="100898116"/>
<protein>
    <submittedName>
        <fullName evidence="11">PDZ and LIM domain protein Zasp</fullName>
    </submittedName>
</protein>
<dbReference type="InterPro" id="IPR006643">
    <property type="entry name" value="Zasp-like_motif"/>
</dbReference>
<dbReference type="SUPFAM" id="SSF50156">
    <property type="entry name" value="PDZ domain-like"/>
    <property type="match status" value="1"/>
</dbReference>
<dbReference type="Proteomes" id="UP000694867">
    <property type="component" value="Unplaced"/>
</dbReference>
<dbReference type="FunFam" id="2.10.110.10:FF:000060">
    <property type="entry name" value="Uncharacterized protein, isoform Z"/>
    <property type="match status" value="1"/>
</dbReference>
<dbReference type="Pfam" id="PF15936">
    <property type="entry name" value="DUF4749"/>
    <property type="match status" value="1"/>
</dbReference>
<dbReference type="SMART" id="SM00132">
    <property type="entry name" value="LIM"/>
    <property type="match status" value="4"/>
</dbReference>
<dbReference type="Pfam" id="PF00595">
    <property type="entry name" value="PDZ"/>
    <property type="match status" value="1"/>
</dbReference>
<dbReference type="SMART" id="SM00228">
    <property type="entry name" value="PDZ"/>
    <property type="match status" value="1"/>
</dbReference>
<name>A0AAJ6QRN5_9ACAR</name>
<dbReference type="InterPro" id="IPR001781">
    <property type="entry name" value="Znf_LIM"/>
</dbReference>
<dbReference type="KEGG" id="goe:100898116"/>
<dbReference type="InterPro" id="IPR050604">
    <property type="entry name" value="PDZ-LIM_domain"/>
</dbReference>
<evidence type="ECO:0000256" key="6">
    <source>
        <dbReference type="PROSITE-ProRule" id="PRU00125"/>
    </source>
</evidence>
<keyword evidence="5 6" id="KW-0440">LIM domain</keyword>
<dbReference type="GO" id="GO:0001725">
    <property type="term" value="C:stress fiber"/>
    <property type="evidence" value="ECO:0007669"/>
    <property type="project" value="TreeGrafter"/>
</dbReference>
<gene>
    <name evidence="11" type="primary">LOC100898116</name>
</gene>
<dbReference type="InterPro" id="IPR001478">
    <property type="entry name" value="PDZ"/>
</dbReference>
<evidence type="ECO:0000259" key="9">
    <source>
        <dbReference type="PROSITE" id="PS50106"/>
    </source>
</evidence>
<dbReference type="PANTHER" id="PTHR24214">
    <property type="entry name" value="PDZ AND LIM DOMAIN PROTEIN ZASP"/>
    <property type="match status" value="1"/>
</dbReference>
<keyword evidence="4 6" id="KW-0862">Zinc</keyword>
<dbReference type="GO" id="GO:0030036">
    <property type="term" value="P:actin cytoskeleton organization"/>
    <property type="evidence" value="ECO:0007669"/>
    <property type="project" value="TreeGrafter"/>
</dbReference>
<dbReference type="InterPro" id="IPR036034">
    <property type="entry name" value="PDZ_sf"/>
</dbReference>
<dbReference type="GO" id="GO:0046872">
    <property type="term" value="F:metal ion binding"/>
    <property type="evidence" value="ECO:0007669"/>
    <property type="project" value="UniProtKB-KW"/>
</dbReference>
<dbReference type="FunFam" id="2.10.110.10:FF:000020">
    <property type="entry name" value="PDZ and LIM domain protein 5"/>
    <property type="match status" value="1"/>
</dbReference>
<feature type="domain" description="LIM zinc-binding" evidence="8">
    <location>
        <begin position="524"/>
        <end position="579"/>
    </location>
</feature>
<dbReference type="Gene3D" id="2.10.110.10">
    <property type="entry name" value="Cysteine Rich Protein"/>
    <property type="match status" value="4"/>
</dbReference>
<feature type="region of interest" description="Disordered" evidence="7">
    <location>
        <begin position="218"/>
        <end position="241"/>
    </location>
</feature>
<accession>A0AAJ6QRN5</accession>
<evidence type="ECO:0000256" key="7">
    <source>
        <dbReference type="SAM" id="MobiDB-lite"/>
    </source>
</evidence>
<evidence type="ECO:0000313" key="11">
    <source>
        <dbReference type="RefSeq" id="XP_003741636.1"/>
    </source>
</evidence>
<feature type="domain" description="LIM zinc-binding" evidence="8">
    <location>
        <begin position="249"/>
        <end position="308"/>
    </location>
</feature>
<evidence type="ECO:0000313" key="10">
    <source>
        <dbReference type="Proteomes" id="UP000694867"/>
    </source>
</evidence>
<evidence type="ECO:0000256" key="3">
    <source>
        <dbReference type="ARBA" id="ARBA00022723"/>
    </source>
</evidence>
<dbReference type="GO" id="GO:0030018">
    <property type="term" value="C:Z disc"/>
    <property type="evidence" value="ECO:0007669"/>
    <property type="project" value="TreeGrafter"/>
</dbReference>
<dbReference type="PROSITE" id="PS50023">
    <property type="entry name" value="LIM_DOMAIN_2"/>
    <property type="match status" value="3"/>
</dbReference>
<feature type="domain" description="LIM zinc-binding" evidence="8">
    <location>
        <begin position="464"/>
        <end position="523"/>
    </location>
</feature>
<dbReference type="CDD" id="cd23068">
    <property type="entry name" value="PDZ_ZASP52-like"/>
    <property type="match status" value="1"/>
</dbReference>
<feature type="compositionally biased region" description="Low complexity" evidence="7">
    <location>
        <begin position="353"/>
        <end position="376"/>
    </location>
</feature>
<dbReference type="GO" id="GO:0007507">
    <property type="term" value="P:heart development"/>
    <property type="evidence" value="ECO:0007669"/>
    <property type="project" value="TreeGrafter"/>
</dbReference>
<evidence type="ECO:0000256" key="5">
    <source>
        <dbReference type="ARBA" id="ARBA00023038"/>
    </source>
</evidence>
<sequence length="579" mass="62535">MSETTIKLSRGDGTPWGFRLGGGKDFGYPVCIQRANPGSLAEQAGIRTGDQVSRISGRSTEHMSHQDAQNAILNSGNYLDLTIVRGGSLTWAPSVQAVGDITPGSQGPLTRTSLAANKQTHNPIGSSHNTSAKPFSPQIVNKQYNCPAALYSMESLREALEKQSEVLTGGAIGINFMKEDKPLNKDSAVYRMVQEEDKAPKTPGSPCPALSGVDSSPLGSAGLRHVEAPRPPPAPVPSAGSNVTAGGPNVCTECGKLIVGVFCRIKDRDMHAECFRCATCGNSLKNHGYYLVGGKLYCEVHARNASVMLKEPVSPVAGNFSRIPASSYQSEAVLVKCSDEANFNPAPPKWPPQQTFHQSTTSTTTQASSATNSFSSGLEPLGGSKPAPRRGRGMLSQAGGRIPVCATCGAPIRGPFVSAVGKTWCPSHFVCANGTCRRDLIDCGFVEENNHLYCERCFENYMAPTCSKCHQRIKGDCLNAIDRPWHPQCFTCAHCHRPFGNNSFYLEDGLPYCERDWNELFTSKCFGCGFPIEAGDRWVEALSNNYHSTCFKCSVCHKTLEGQSYFGKAGKPYCRLHIR</sequence>
<dbReference type="FunFam" id="2.30.42.10:FF:000055">
    <property type="entry name" value="PDZ and LIM domain protein 3"/>
    <property type="match status" value="1"/>
</dbReference>
<keyword evidence="3 6" id="KW-0479">Metal-binding</keyword>
<keyword evidence="10" id="KW-1185">Reference proteome</keyword>
<dbReference type="GO" id="GO:0003779">
    <property type="term" value="F:actin binding"/>
    <property type="evidence" value="ECO:0007669"/>
    <property type="project" value="TreeGrafter"/>
</dbReference>
<dbReference type="PROSITE" id="PS50106">
    <property type="entry name" value="PDZ"/>
    <property type="match status" value="1"/>
</dbReference>
<keyword evidence="2" id="KW-0963">Cytoplasm</keyword>
<dbReference type="GO" id="GO:0031941">
    <property type="term" value="C:filamentous actin"/>
    <property type="evidence" value="ECO:0007669"/>
    <property type="project" value="TreeGrafter"/>
</dbReference>
<dbReference type="GO" id="GO:0061061">
    <property type="term" value="P:muscle structure development"/>
    <property type="evidence" value="ECO:0007669"/>
    <property type="project" value="TreeGrafter"/>
</dbReference>
<dbReference type="GO" id="GO:0005912">
    <property type="term" value="C:adherens junction"/>
    <property type="evidence" value="ECO:0007669"/>
    <property type="project" value="TreeGrafter"/>
</dbReference>
<dbReference type="SUPFAM" id="SSF57716">
    <property type="entry name" value="Glucocorticoid receptor-like (DNA-binding domain)"/>
    <property type="match status" value="4"/>
</dbReference>
<dbReference type="AlphaFoldDB" id="A0AAJ6QRN5"/>
<feature type="region of interest" description="Disordered" evidence="7">
    <location>
        <begin position="348"/>
        <end position="393"/>
    </location>
</feature>
<dbReference type="InterPro" id="IPR031847">
    <property type="entry name" value="PDLI1-4/Zasp-like_mid"/>
</dbReference>
<comment type="subcellular location">
    <subcellularLocation>
        <location evidence="1">Cytoplasm</location>
    </subcellularLocation>
</comment>
<dbReference type="PROSITE" id="PS00478">
    <property type="entry name" value="LIM_DOMAIN_1"/>
    <property type="match status" value="2"/>
</dbReference>